<evidence type="ECO:0000256" key="2">
    <source>
        <dbReference type="SAM" id="SignalP"/>
    </source>
</evidence>
<dbReference type="AlphaFoldDB" id="A0A3M0K2J0"/>
<evidence type="ECO:0000313" key="4">
    <source>
        <dbReference type="Proteomes" id="UP000269221"/>
    </source>
</evidence>
<evidence type="ECO:0000313" key="3">
    <source>
        <dbReference type="EMBL" id="RMC05444.1"/>
    </source>
</evidence>
<feature type="chain" id="PRO_5018310457" evidence="2">
    <location>
        <begin position="17"/>
        <end position="495"/>
    </location>
</feature>
<keyword evidence="2" id="KW-0732">Signal</keyword>
<sequence>MDSWILWFLLLQSVFQYPQPVGDGLDEATRLRMELRAKLQEQERIRLEREMEQLVLVQGVTFWGDLHWSAMQPWQLWTFSGLLVLLLTIRFLWGKRSHKAEISGEKEKEEEEEEEEETREYDLRWLLEERIQWPVQDLRTGCNRTMALMNNFTSVLRRALSMTFYPVLQQAIGFGSAFEGWAAAKEEVVYRVLVPLTPPVGHTFHLERDPDQQWTGRNFRIHVKLDCHCPREHQGANPLCFLHHPDIVREVTGQPNLLDLLCTGSYLDVKKTVEWFCTLVTASWRRLPQSRSWHLVQLPSKRSCNLKLTNSQESFQVRVLFGVQRYSSDIFISSRSRGAHTPSTMWPETYTVAETKFFKHVAGQAPQDSSHLKCLQLLTGVLVRNDLSIHAIKTVVMHLLNTVPVTQWHRNYFLLQLSDVLEQLRLSLEERYLEHFIVGNQRLPEEIRLPADVQSARPLNVFHSFTQDPAAHSQAMEAYLDLRQRLARVLAYGHC</sequence>
<protein>
    <submittedName>
        <fullName evidence="3">Uncharacterized protein</fullName>
    </submittedName>
</protein>
<organism evidence="3 4">
    <name type="scientific">Hirundo rustica rustica</name>
    <dbReference type="NCBI Taxonomy" id="333673"/>
    <lineage>
        <taxon>Eukaryota</taxon>
        <taxon>Metazoa</taxon>
        <taxon>Chordata</taxon>
        <taxon>Craniata</taxon>
        <taxon>Vertebrata</taxon>
        <taxon>Euteleostomi</taxon>
        <taxon>Archelosauria</taxon>
        <taxon>Archosauria</taxon>
        <taxon>Dinosauria</taxon>
        <taxon>Saurischia</taxon>
        <taxon>Theropoda</taxon>
        <taxon>Coelurosauria</taxon>
        <taxon>Aves</taxon>
        <taxon>Neognathae</taxon>
        <taxon>Neoaves</taxon>
        <taxon>Telluraves</taxon>
        <taxon>Australaves</taxon>
        <taxon>Passeriformes</taxon>
        <taxon>Sylvioidea</taxon>
        <taxon>Hirundinidae</taxon>
        <taxon>Hirundo</taxon>
    </lineage>
</organism>
<name>A0A3M0K2J0_HIRRU</name>
<dbReference type="GO" id="GO:0016020">
    <property type="term" value="C:membrane"/>
    <property type="evidence" value="ECO:0007669"/>
    <property type="project" value="TreeGrafter"/>
</dbReference>
<comment type="caution">
    <text evidence="3">The sequence shown here is derived from an EMBL/GenBank/DDBJ whole genome shotgun (WGS) entry which is preliminary data.</text>
</comment>
<reference evidence="3 4" key="1">
    <citation type="submission" date="2018-07" db="EMBL/GenBank/DDBJ databases">
        <title>A high quality draft genome assembly of the barn swallow (H. rustica rustica).</title>
        <authorList>
            <person name="Formenti G."/>
            <person name="Chiara M."/>
            <person name="Poveda L."/>
            <person name="Francoijs K.-J."/>
            <person name="Bonisoli-Alquati A."/>
            <person name="Canova L."/>
            <person name="Gianfranceschi L."/>
            <person name="Horner D.S."/>
            <person name="Saino N."/>
        </authorList>
    </citation>
    <scope>NUCLEOTIDE SEQUENCE [LARGE SCALE GENOMIC DNA]</scope>
    <source>
        <strain evidence="3">Chelidonia</strain>
        <tissue evidence="3">Blood</tissue>
    </source>
</reference>
<dbReference type="EMBL" id="QRBI01000123">
    <property type="protein sequence ID" value="RMC05444.1"/>
    <property type="molecule type" value="Genomic_DNA"/>
</dbReference>
<dbReference type="STRING" id="333673.A0A3M0K2J0"/>
<dbReference type="PANTHER" id="PTHR10656:SF40">
    <property type="entry name" value="INOSITOL 1,4,5-TRISPHOSPHATE RECEPTOR-INTERACTING PROTEIN-LIKE 1"/>
    <property type="match status" value="1"/>
</dbReference>
<dbReference type="OrthoDB" id="9034619at2759"/>
<keyword evidence="1" id="KW-0175">Coiled coil</keyword>
<dbReference type="Gene3D" id="1.10.1410.40">
    <property type="match status" value="1"/>
</dbReference>
<dbReference type="InterPro" id="IPR026250">
    <property type="entry name" value="ITPRIP-like"/>
</dbReference>
<feature type="signal peptide" evidence="2">
    <location>
        <begin position="1"/>
        <end position="16"/>
    </location>
</feature>
<dbReference type="InterPro" id="IPR024810">
    <property type="entry name" value="MAB21L/cGLR"/>
</dbReference>
<accession>A0A3M0K2J0</accession>
<proteinExistence type="predicted"/>
<feature type="coiled-coil region" evidence="1">
    <location>
        <begin position="25"/>
        <end position="57"/>
    </location>
</feature>
<keyword evidence="4" id="KW-1185">Reference proteome</keyword>
<evidence type="ECO:0000256" key="1">
    <source>
        <dbReference type="SAM" id="Coils"/>
    </source>
</evidence>
<gene>
    <name evidence="3" type="ORF">DUI87_18637</name>
</gene>
<dbReference type="PRINTS" id="PR02107">
    <property type="entry name" value="INOS145TPRIP"/>
</dbReference>
<dbReference type="Proteomes" id="UP000269221">
    <property type="component" value="Unassembled WGS sequence"/>
</dbReference>
<dbReference type="PANTHER" id="PTHR10656">
    <property type="entry name" value="CELL FATE DETERMINING PROTEIN MAB21-RELATED"/>
    <property type="match status" value="1"/>
</dbReference>
<dbReference type="SMART" id="SM01265">
    <property type="entry name" value="Mab-21"/>
    <property type="match status" value="1"/>
</dbReference>